<dbReference type="AlphaFoldDB" id="A0AAD7WI16"/>
<evidence type="ECO:0000256" key="1">
    <source>
        <dbReference type="SAM" id="MobiDB-lite"/>
    </source>
</evidence>
<keyword evidence="3" id="KW-1185">Reference proteome</keyword>
<dbReference type="Proteomes" id="UP001221898">
    <property type="component" value="Unassembled WGS sequence"/>
</dbReference>
<protein>
    <submittedName>
        <fullName evidence="2">Uncharacterized protein</fullName>
    </submittedName>
</protein>
<feature type="compositionally biased region" description="Basic and acidic residues" evidence="1">
    <location>
        <begin position="55"/>
        <end position="79"/>
    </location>
</feature>
<comment type="caution">
    <text evidence="2">The sequence shown here is derived from an EMBL/GenBank/DDBJ whole genome shotgun (WGS) entry which is preliminary data.</text>
</comment>
<feature type="region of interest" description="Disordered" evidence="1">
    <location>
        <begin position="48"/>
        <end position="117"/>
    </location>
</feature>
<name>A0AAD7WI16_9TELE</name>
<sequence>MGPSHAAELCLRAPQAMWEESRLPPSTIAAPHCRGDEPLFARPRSAYVPAFRNSPESKDNMHERRTSRGGADTRGRRADGGLVHRARRSEEPAVTRSVSGNHALTHASRGNPDDAIG</sequence>
<dbReference type="EMBL" id="JAINUG010000095">
    <property type="protein sequence ID" value="KAJ8397707.1"/>
    <property type="molecule type" value="Genomic_DNA"/>
</dbReference>
<evidence type="ECO:0000313" key="2">
    <source>
        <dbReference type="EMBL" id="KAJ8397707.1"/>
    </source>
</evidence>
<evidence type="ECO:0000313" key="3">
    <source>
        <dbReference type="Proteomes" id="UP001221898"/>
    </source>
</evidence>
<reference evidence="2" key="1">
    <citation type="journal article" date="2023" name="Science">
        <title>Genome structures resolve the early diversification of teleost fishes.</title>
        <authorList>
            <person name="Parey E."/>
            <person name="Louis A."/>
            <person name="Montfort J."/>
            <person name="Bouchez O."/>
            <person name="Roques C."/>
            <person name="Iampietro C."/>
            <person name="Lluch J."/>
            <person name="Castinel A."/>
            <person name="Donnadieu C."/>
            <person name="Desvignes T."/>
            <person name="Floi Bucao C."/>
            <person name="Jouanno E."/>
            <person name="Wen M."/>
            <person name="Mejri S."/>
            <person name="Dirks R."/>
            <person name="Jansen H."/>
            <person name="Henkel C."/>
            <person name="Chen W.J."/>
            <person name="Zahm M."/>
            <person name="Cabau C."/>
            <person name="Klopp C."/>
            <person name="Thompson A.W."/>
            <person name="Robinson-Rechavi M."/>
            <person name="Braasch I."/>
            <person name="Lecointre G."/>
            <person name="Bobe J."/>
            <person name="Postlethwait J.H."/>
            <person name="Berthelot C."/>
            <person name="Roest Crollius H."/>
            <person name="Guiguen Y."/>
        </authorList>
    </citation>
    <scope>NUCLEOTIDE SEQUENCE</scope>
    <source>
        <strain evidence="2">NC1722</strain>
    </source>
</reference>
<accession>A0AAD7WI16</accession>
<proteinExistence type="predicted"/>
<organism evidence="2 3">
    <name type="scientific">Aldrovandia affinis</name>
    <dbReference type="NCBI Taxonomy" id="143900"/>
    <lineage>
        <taxon>Eukaryota</taxon>
        <taxon>Metazoa</taxon>
        <taxon>Chordata</taxon>
        <taxon>Craniata</taxon>
        <taxon>Vertebrata</taxon>
        <taxon>Euteleostomi</taxon>
        <taxon>Actinopterygii</taxon>
        <taxon>Neopterygii</taxon>
        <taxon>Teleostei</taxon>
        <taxon>Notacanthiformes</taxon>
        <taxon>Halosauridae</taxon>
        <taxon>Aldrovandia</taxon>
    </lineage>
</organism>
<gene>
    <name evidence="2" type="ORF">AAFF_G00433960</name>
</gene>